<dbReference type="InterPro" id="IPR039368">
    <property type="entry name" value="AHAS_TPP"/>
</dbReference>
<evidence type="ECO:0000256" key="9">
    <source>
        <dbReference type="ARBA" id="ARBA00023052"/>
    </source>
</evidence>
<keyword evidence="8 11" id="KW-0460">Magnesium</keyword>
<feature type="domain" description="Thiamine pyrophosphate enzyme central" evidence="13">
    <location>
        <begin position="269"/>
        <end position="401"/>
    </location>
</feature>
<dbReference type="Proteomes" id="UP000738126">
    <property type="component" value="Unassembled WGS sequence"/>
</dbReference>
<comment type="similarity">
    <text evidence="3 11">Belongs to the TPP enzyme family.</text>
</comment>
<evidence type="ECO:0000256" key="10">
    <source>
        <dbReference type="ARBA" id="ARBA00023304"/>
    </source>
</evidence>
<dbReference type="InterPro" id="IPR012846">
    <property type="entry name" value="Acetolactate_synth_lsu"/>
</dbReference>
<comment type="pathway">
    <text evidence="1 11">Amino-acid biosynthesis; L-isoleucine biosynthesis; L-isoleucine from 2-oxobutanoate: step 1/4.</text>
</comment>
<evidence type="ECO:0000256" key="2">
    <source>
        <dbReference type="ARBA" id="ARBA00005025"/>
    </source>
</evidence>
<dbReference type="CDD" id="cd07035">
    <property type="entry name" value="TPP_PYR_POX_like"/>
    <property type="match status" value="1"/>
</dbReference>
<accession>A0ABS1E6K9</accession>
<evidence type="ECO:0000256" key="11">
    <source>
        <dbReference type="RuleBase" id="RU003591"/>
    </source>
</evidence>
<dbReference type="NCBIfam" id="TIGR00118">
    <property type="entry name" value="acolac_lg"/>
    <property type="match status" value="1"/>
</dbReference>
<dbReference type="InterPro" id="IPR029035">
    <property type="entry name" value="DHS-like_NAD/FAD-binding_dom"/>
</dbReference>
<reference evidence="16 17" key="1">
    <citation type="journal article" date="2020" name="Microorganisms">
        <title>Osmotic Adaptation and Compatible Solute Biosynthesis of Phototrophic Bacteria as Revealed from Genome Analyses.</title>
        <authorList>
            <person name="Imhoff J.F."/>
            <person name="Rahn T."/>
            <person name="Kunzel S."/>
            <person name="Keller A."/>
            <person name="Neulinger S.C."/>
        </authorList>
    </citation>
    <scope>NUCLEOTIDE SEQUENCE [LARGE SCALE GENOMIC DNA]</scope>
    <source>
        <strain evidence="16 17">DSM 15116</strain>
    </source>
</reference>
<feature type="domain" description="Thiamine pyrophosphate enzyme N-terminal TPP-binding" evidence="15">
    <location>
        <begin position="56"/>
        <end position="180"/>
    </location>
</feature>
<evidence type="ECO:0000256" key="3">
    <source>
        <dbReference type="ARBA" id="ARBA00007812"/>
    </source>
</evidence>
<evidence type="ECO:0000256" key="5">
    <source>
        <dbReference type="ARBA" id="ARBA00022605"/>
    </source>
</evidence>
<dbReference type="InterPro" id="IPR000399">
    <property type="entry name" value="TPP-bd_CS"/>
</dbReference>
<proteinExistence type="inferred from homology"/>
<comment type="caution">
    <text evidence="16">The sequence shown here is derived from an EMBL/GenBank/DDBJ whole genome shotgun (WGS) entry which is preliminary data.</text>
</comment>
<dbReference type="InterPro" id="IPR012000">
    <property type="entry name" value="Thiamin_PyroP_enz_cen_dom"/>
</dbReference>
<evidence type="ECO:0000256" key="6">
    <source>
        <dbReference type="ARBA" id="ARBA00022679"/>
    </source>
</evidence>
<evidence type="ECO:0000256" key="12">
    <source>
        <dbReference type="SAM" id="MobiDB-lite"/>
    </source>
</evidence>
<keyword evidence="10 11" id="KW-0100">Branched-chain amino acid biosynthesis</keyword>
<keyword evidence="17" id="KW-1185">Reference proteome</keyword>
<evidence type="ECO:0000259" key="15">
    <source>
        <dbReference type="Pfam" id="PF02776"/>
    </source>
</evidence>
<feature type="domain" description="Thiamine pyrophosphate enzyme TPP-binding" evidence="14">
    <location>
        <begin position="461"/>
        <end position="611"/>
    </location>
</feature>
<organism evidence="16 17">
    <name type="scientific">Halorhodospira neutriphila</name>
    <dbReference type="NCBI Taxonomy" id="168379"/>
    <lineage>
        <taxon>Bacteria</taxon>
        <taxon>Pseudomonadati</taxon>
        <taxon>Pseudomonadota</taxon>
        <taxon>Gammaproteobacteria</taxon>
        <taxon>Chromatiales</taxon>
        <taxon>Ectothiorhodospiraceae</taxon>
        <taxon>Halorhodospira</taxon>
    </lineage>
</organism>
<evidence type="ECO:0000256" key="8">
    <source>
        <dbReference type="ARBA" id="ARBA00022842"/>
    </source>
</evidence>
<evidence type="ECO:0000256" key="4">
    <source>
        <dbReference type="ARBA" id="ARBA00013145"/>
    </source>
</evidence>
<dbReference type="InterPro" id="IPR012001">
    <property type="entry name" value="Thiamin_PyroP_enz_TPP-bd_dom"/>
</dbReference>
<dbReference type="InterPro" id="IPR011766">
    <property type="entry name" value="TPP_enzyme_TPP-bd"/>
</dbReference>
<evidence type="ECO:0000259" key="13">
    <source>
        <dbReference type="Pfam" id="PF00205"/>
    </source>
</evidence>
<dbReference type="Pfam" id="PF02776">
    <property type="entry name" value="TPP_enzyme_N"/>
    <property type="match status" value="1"/>
</dbReference>
<dbReference type="Pfam" id="PF00205">
    <property type="entry name" value="TPP_enzyme_M"/>
    <property type="match status" value="1"/>
</dbReference>
<dbReference type="Pfam" id="PF02775">
    <property type="entry name" value="TPP_enzyme_C"/>
    <property type="match status" value="1"/>
</dbReference>
<keyword evidence="7 11" id="KW-0479">Metal-binding</keyword>
<dbReference type="EC" id="2.2.1.6" evidence="4 11"/>
<comment type="pathway">
    <text evidence="2 11">Amino-acid biosynthesis; L-valine biosynthesis; L-valine from pyruvate: step 1/4.</text>
</comment>
<keyword evidence="6 11" id="KW-0808">Transferase</keyword>
<dbReference type="SUPFAM" id="SSF52467">
    <property type="entry name" value="DHS-like NAD/FAD-binding domain"/>
    <property type="match status" value="1"/>
</dbReference>
<dbReference type="PANTHER" id="PTHR18968:SF13">
    <property type="entry name" value="ACETOLACTATE SYNTHASE CATALYTIC SUBUNIT, MITOCHONDRIAL"/>
    <property type="match status" value="1"/>
</dbReference>
<feature type="region of interest" description="Disordered" evidence="12">
    <location>
        <begin position="1"/>
        <end position="51"/>
    </location>
</feature>
<comment type="cofactor">
    <cofactor evidence="11">
        <name>thiamine diphosphate</name>
        <dbReference type="ChEBI" id="CHEBI:58937"/>
    </cofactor>
    <text evidence="11">Binds 1 thiamine pyrophosphate per subunit.</text>
</comment>
<evidence type="ECO:0000256" key="7">
    <source>
        <dbReference type="ARBA" id="ARBA00022723"/>
    </source>
</evidence>
<comment type="catalytic activity">
    <reaction evidence="11">
        <text>2 pyruvate + H(+) = (2S)-2-acetolactate + CO2</text>
        <dbReference type="Rhea" id="RHEA:25249"/>
        <dbReference type="ChEBI" id="CHEBI:15361"/>
        <dbReference type="ChEBI" id="CHEBI:15378"/>
        <dbReference type="ChEBI" id="CHEBI:16526"/>
        <dbReference type="ChEBI" id="CHEBI:58476"/>
        <dbReference type="EC" id="2.2.1.6"/>
    </reaction>
</comment>
<dbReference type="PROSITE" id="PS00187">
    <property type="entry name" value="TPP_ENZYMES"/>
    <property type="match status" value="1"/>
</dbReference>
<dbReference type="CDD" id="cd02015">
    <property type="entry name" value="TPP_AHAS"/>
    <property type="match status" value="1"/>
</dbReference>
<feature type="compositionally biased region" description="Low complexity" evidence="12">
    <location>
        <begin position="17"/>
        <end position="39"/>
    </location>
</feature>
<keyword evidence="9 11" id="KW-0786">Thiamine pyrophosphate</keyword>
<evidence type="ECO:0000256" key="1">
    <source>
        <dbReference type="ARBA" id="ARBA00004974"/>
    </source>
</evidence>
<dbReference type="EMBL" id="NRSH01000020">
    <property type="protein sequence ID" value="MBK1726026.1"/>
    <property type="molecule type" value="Genomic_DNA"/>
</dbReference>
<sequence length="661" mass="71900">METATSTAVESADWGPSAQALEQSQAEQAVARAESSAAAPQVVGEGSTHPLAGKTMSGAEMIIEVLAQEGVDTIFGYSGGAVLPTYDAIFRYNKRHRAEDTGEESDPIRLIVPANEQGAGFMAAGYARATGRVGCCLVTSGPGATNTVTPIRDSMADSVPMVVLTGQVPTHAMGTDAFQEAPIVNIIGSCAKHVFLVTDPEKLEATIRTAFEVARSGRPGPVVVDLPKNMQNWIGEFRGEGVLEVRGYRQRMESLRSAKLSDRKCRSFFEMLGNARRPLLYVGGGVANEEAARELREFAHAYQIPVVSTLMGLGAMDTTDDLFLGMLGMHGTAYANYAVEDCDFLIAVGARFDDRVAGKVDEFAPLAEQIAHIDIDAAEIGKVKGVDWAHVGDAGRSLRQLMRYGESMGFEAQFEMWREHVRGLRERHPLNYDRSSELIQPQYVIERLNELTDGKAIISTGVGQHQMWAAQYADFREPRQWLTSGGLGTMGFGLPAAIGAYVGRPDKQVIDIDGDGSLRMNLGELETASTYDLPIKILSLNNTGDGMVRQWQKLYFGDRFSGSDKSLHRKDFIKAAEADGYEFARRITAPEEVEQALRDFLAHPGPAFLEVMIDPDAGVYPMVGPGSSYKEMVTGDFIPARQVAAVAPRREPREGDSPDLF</sequence>
<dbReference type="Gene3D" id="3.40.50.970">
    <property type="match status" value="2"/>
</dbReference>
<dbReference type="InterPro" id="IPR029061">
    <property type="entry name" value="THDP-binding"/>
</dbReference>
<evidence type="ECO:0000313" key="16">
    <source>
        <dbReference type="EMBL" id="MBK1726026.1"/>
    </source>
</evidence>
<name>A0ABS1E6K9_9GAMM</name>
<evidence type="ECO:0000313" key="17">
    <source>
        <dbReference type="Proteomes" id="UP000738126"/>
    </source>
</evidence>
<dbReference type="SUPFAM" id="SSF52518">
    <property type="entry name" value="Thiamin diphosphate-binding fold (THDP-binding)"/>
    <property type="match status" value="2"/>
</dbReference>
<keyword evidence="5 11" id="KW-0028">Amino-acid biosynthesis</keyword>
<gene>
    <name evidence="16" type="primary">ilvB</name>
    <name evidence="16" type="ORF">CKO13_03120</name>
</gene>
<comment type="cofactor">
    <cofactor evidence="11">
        <name>Mg(2+)</name>
        <dbReference type="ChEBI" id="CHEBI:18420"/>
    </cofactor>
    <text evidence="11">Binds 1 Mg(2+) ion per subunit.</text>
</comment>
<dbReference type="RefSeq" id="WP_200256751.1">
    <property type="nucleotide sequence ID" value="NZ_NRSH01000020.1"/>
</dbReference>
<dbReference type="PANTHER" id="PTHR18968">
    <property type="entry name" value="THIAMINE PYROPHOSPHATE ENZYMES"/>
    <property type="match status" value="1"/>
</dbReference>
<evidence type="ECO:0000259" key="14">
    <source>
        <dbReference type="Pfam" id="PF02775"/>
    </source>
</evidence>
<dbReference type="InterPro" id="IPR045229">
    <property type="entry name" value="TPP_enz"/>
</dbReference>
<protein>
    <recommendedName>
        <fullName evidence="4 11">Acetolactate synthase</fullName>
        <ecNumber evidence="4 11">2.2.1.6</ecNumber>
    </recommendedName>
</protein>
<dbReference type="Gene3D" id="3.40.50.1220">
    <property type="entry name" value="TPP-binding domain"/>
    <property type="match status" value="1"/>
</dbReference>